<dbReference type="InterPro" id="IPR000700">
    <property type="entry name" value="PAS-assoc_C"/>
</dbReference>
<dbReference type="InterPro" id="IPR052155">
    <property type="entry name" value="Biofilm_reg_signaling"/>
</dbReference>
<dbReference type="SUPFAM" id="SSF141868">
    <property type="entry name" value="EAL domain-like"/>
    <property type="match status" value="1"/>
</dbReference>
<name>A0ABS7GM99_9HYPH</name>
<evidence type="ECO:0000259" key="3">
    <source>
        <dbReference type="PROSITE" id="PS50887"/>
    </source>
</evidence>
<dbReference type="NCBIfam" id="TIGR00229">
    <property type="entry name" value="sensory_box"/>
    <property type="match status" value="1"/>
</dbReference>
<dbReference type="InterPro" id="IPR029787">
    <property type="entry name" value="Nucleotide_cyclase"/>
</dbReference>
<dbReference type="PROSITE" id="PS50883">
    <property type="entry name" value="EAL"/>
    <property type="match status" value="1"/>
</dbReference>
<dbReference type="InterPro" id="IPR043128">
    <property type="entry name" value="Rev_trsase/Diguanyl_cyclase"/>
</dbReference>
<dbReference type="CDD" id="cd01949">
    <property type="entry name" value="GGDEF"/>
    <property type="match status" value="1"/>
</dbReference>
<dbReference type="InterPro" id="IPR000160">
    <property type="entry name" value="GGDEF_dom"/>
</dbReference>
<dbReference type="Gene3D" id="3.30.450.20">
    <property type="entry name" value="PAS domain"/>
    <property type="match status" value="1"/>
</dbReference>
<evidence type="ECO:0000313" key="4">
    <source>
        <dbReference type="EMBL" id="MBW9051109.1"/>
    </source>
</evidence>
<dbReference type="CDD" id="cd00130">
    <property type="entry name" value="PAS"/>
    <property type="match status" value="1"/>
</dbReference>
<dbReference type="Pfam" id="PF00563">
    <property type="entry name" value="EAL"/>
    <property type="match status" value="1"/>
</dbReference>
<accession>A0ABS7GM99</accession>
<evidence type="ECO:0000313" key="5">
    <source>
        <dbReference type="Proteomes" id="UP000717752"/>
    </source>
</evidence>
<dbReference type="NCBIfam" id="TIGR00254">
    <property type="entry name" value="GGDEF"/>
    <property type="match status" value="1"/>
</dbReference>
<dbReference type="Gene3D" id="3.30.70.270">
    <property type="match status" value="1"/>
</dbReference>
<dbReference type="CDD" id="cd01948">
    <property type="entry name" value="EAL"/>
    <property type="match status" value="1"/>
</dbReference>
<dbReference type="InterPro" id="IPR001633">
    <property type="entry name" value="EAL_dom"/>
</dbReference>
<dbReference type="Gene3D" id="3.20.20.450">
    <property type="entry name" value="EAL domain"/>
    <property type="match status" value="1"/>
</dbReference>
<gene>
    <name evidence="4" type="ORF">JNB85_01630</name>
</gene>
<dbReference type="InterPro" id="IPR000014">
    <property type="entry name" value="PAS"/>
</dbReference>
<dbReference type="PANTHER" id="PTHR44757:SF2">
    <property type="entry name" value="BIOFILM ARCHITECTURE MAINTENANCE PROTEIN MBAA"/>
    <property type="match status" value="1"/>
</dbReference>
<dbReference type="SMART" id="SM00052">
    <property type="entry name" value="EAL"/>
    <property type="match status" value="1"/>
</dbReference>
<dbReference type="PROSITE" id="PS50113">
    <property type="entry name" value="PAC"/>
    <property type="match status" value="1"/>
</dbReference>
<dbReference type="PROSITE" id="PS50887">
    <property type="entry name" value="GGDEF"/>
    <property type="match status" value="1"/>
</dbReference>
<dbReference type="Pfam" id="PF00990">
    <property type="entry name" value="GGDEF"/>
    <property type="match status" value="1"/>
</dbReference>
<dbReference type="SUPFAM" id="SSF55073">
    <property type="entry name" value="Nucleotide cyclase"/>
    <property type="match status" value="1"/>
</dbReference>
<sequence>MANDQVDDLDIQEELRGWKQRYIELQQRYEWLEAMINHVPDYIYAKDREGRFLFANDAIVVNNGFAHVDDLIGLTDADIHPSSTAEEIALVERRVIETGEPDLGVEERRLKGDGWLMMSRVPLRNPDGATIGVVGASRDITARKRAEALMNAQSKLLHQVARGVDLDGFLADASASLDELVGLGQVVIILDTGADPASAPAREFPINSRDGRRHGNLIAPNGIPNEPNVEEFLEGVAQTIGIAIDRDRDVAKIAFLAEHDALTGLPNRAVLDRKIEAMLRSSPWSSVIVAFVDLDNFKLVNDSLGHAAGDQLLQVIARRISTQIGSDGVVSRIGGDEFIVVMQDEPEVASEKFRSILAATAEPLTVGGVEMRITCSIGVACRGLHGETASKLFANADMALYKVKERGRNGMQMFRSEMADEARDKLGRIEELRRAIELEEFVVYYQPQTSVATGRITSVEALVRWQHPYHGLLAPDRFIPLAEETGLIVAIGEIVLRKACRQAMEWQRRGLPLRVAVNVSARQFLEATLVDQVASVLADTGLSAEWLELEITESLIMQDAKRAVERMHELKVLGMSLSIDDFGTGYSSLSTLKNFPISRLKIDRSFIREIPHDTSDMAITSAIVSLGRILGLEIVAEGVETNEQAEFLAQSGCDIFQGYLISRPLHAAGLDALFAAHSSSTLHAPYGHPISRDAA</sequence>
<reference evidence="4 5" key="1">
    <citation type="journal article" date="2021" name="MBio">
        <title>Poor Competitiveness of Bradyrhizobium in Pigeon Pea Root Colonization in Indian Soils.</title>
        <authorList>
            <person name="Chalasani D."/>
            <person name="Basu A."/>
            <person name="Pullabhotla S.V.S.R.N."/>
            <person name="Jorrin B."/>
            <person name="Neal A.L."/>
            <person name="Poole P.S."/>
            <person name="Podile A.R."/>
            <person name="Tkacz A."/>
        </authorList>
    </citation>
    <scope>NUCLEOTIDE SEQUENCE [LARGE SCALE GENOMIC DNA]</scope>
    <source>
        <strain evidence="4 5">HU56</strain>
    </source>
</reference>
<dbReference type="SMART" id="SM00267">
    <property type="entry name" value="GGDEF"/>
    <property type="match status" value="1"/>
</dbReference>
<organism evidence="4 5">
    <name type="scientific">Rhizobium mesosinicum</name>
    <dbReference type="NCBI Taxonomy" id="335017"/>
    <lineage>
        <taxon>Bacteria</taxon>
        <taxon>Pseudomonadati</taxon>
        <taxon>Pseudomonadota</taxon>
        <taxon>Alphaproteobacteria</taxon>
        <taxon>Hyphomicrobiales</taxon>
        <taxon>Rhizobiaceae</taxon>
        <taxon>Rhizobium/Agrobacterium group</taxon>
        <taxon>Rhizobium</taxon>
    </lineage>
</organism>
<protein>
    <submittedName>
        <fullName evidence="4">EAL domain-containing protein</fullName>
    </submittedName>
</protein>
<dbReference type="EMBL" id="JAEUAK010000001">
    <property type="protein sequence ID" value="MBW9051109.1"/>
    <property type="molecule type" value="Genomic_DNA"/>
</dbReference>
<dbReference type="InterPro" id="IPR013656">
    <property type="entry name" value="PAS_4"/>
</dbReference>
<dbReference type="SUPFAM" id="SSF55785">
    <property type="entry name" value="PYP-like sensor domain (PAS domain)"/>
    <property type="match status" value="1"/>
</dbReference>
<evidence type="ECO:0000259" key="2">
    <source>
        <dbReference type="PROSITE" id="PS50883"/>
    </source>
</evidence>
<dbReference type="InterPro" id="IPR035965">
    <property type="entry name" value="PAS-like_dom_sf"/>
</dbReference>
<dbReference type="Proteomes" id="UP000717752">
    <property type="component" value="Unassembled WGS sequence"/>
</dbReference>
<proteinExistence type="predicted"/>
<evidence type="ECO:0000259" key="1">
    <source>
        <dbReference type="PROSITE" id="PS50113"/>
    </source>
</evidence>
<dbReference type="InterPro" id="IPR035919">
    <property type="entry name" value="EAL_sf"/>
</dbReference>
<dbReference type="Pfam" id="PF08448">
    <property type="entry name" value="PAS_4"/>
    <property type="match status" value="1"/>
</dbReference>
<feature type="domain" description="EAL" evidence="2">
    <location>
        <begin position="425"/>
        <end position="678"/>
    </location>
</feature>
<feature type="domain" description="PAC" evidence="1">
    <location>
        <begin position="99"/>
        <end position="152"/>
    </location>
</feature>
<comment type="caution">
    <text evidence="4">The sequence shown here is derived from an EMBL/GenBank/DDBJ whole genome shotgun (WGS) entry which is preliminary data.</text>
</comment>
<dbReference type="PANTHER" id="PTHR44757">
    <property type="entry name" value="DIGUANYLATE CYCLASE DGCP"/>
    <property type="match status" value="1"/>
</dbReference>
<keyword evidence="5" id="KW-1185">Reference proteome</keyword>
<feature type="domain" description="GGDEF" evidence="3">
    <location>
        <begin position="285"/>
        <end position="416"/>
    </location>
</feature>